<dbReference type="Proteomes" id="UP000692954">
    <property type="component" value="Unassembled WGS sequence"/>
</dbReference>
<dbReference type="EMBL" id="CAJJDN010000186">
    <property type="protein sequence ID" value="CAD8128354.1"/>
    <property type="molecule type" value="Genomic_DNA"/>
</dbReference>
<protein>
    <recommendedName>
        <fullName evidence="4">WD40-repeat-containing domain</fullName>
    </recommendedName>
</protein>
<evidence type="ECO:0000256" key="1">
    <source>
        <dbReference type="PROSITE-ProRule" id="PRU00221"/>
    </source>
</evidence>
<name>A0A8S1RNR2_9CILI</name>
<dbReference type="SMART" id="SM00320">
    <property type="entry name" value="WD40"/>
    <property type="match status" value="3"/>
</dbReference>
<evidence type="ECO:0008006" key="4">
    <source>
        <dbReference type="Google" id="ProtNLM"/>
    </source>
</evidence>
<feature type="repeat" description="WD" evidence="1">
    <location>
        <begin position="204"/>
        <end position="235"/>
    </location>
</feature>
<evidence type="ECO:0000313" key="2">
    <source>
        <dbReference type="EMBL" id="CAD8128354.1"/>
    </source>
</evidence>
<dbReference type="OrthoDB" id="4869960at2759"/>
<reference evidence="2" key="1">
    <citation type="submission" date="2021-01" db="EMBL/GenBank/DDBJ databases">
        <authorList>
            <consortium name="Genoscope - CEA"/>
            <person name="William W."/>
        </authorList>
    </citation>
    <scope>NUCLEOTIDE SEQUENCE</scope>
</reference>
<dbReference type="InterPro" id="IPR001680">
    <property type="entry name" value="WD40_rpt"/>
</dbReference>
<accession>A0A8S1RNR2</accession>
<dbReference type="PROSITE" id="PS50294">
    <property type="entry name" value="WD_REPEATS_REGION"/>
    <property type="match status" value="2"/>
</dbReference>
<organism evidence="2 3">
    <name type="scientific">Paramecium sonneborni</name>
    <dbReference type="NCBI Taxonomy" id="65129"/>
    <lineage>
        <taxon>Eukaryota</taxon>
        <taxon>Sar</taxon>
        <taxon>Alveolata</taxon>
        <taxon>Ciliophora</taxon>
        <taxon>Intramacronucleata</taxon>
        <taxon>Oligohymenophorea</taxon>
        <taxon>Peniculida</taxon>
        <taxon>Parameciidae</taxon>
        <taxon>Paramecium</taxon>
    </lineage>
</organism>
<keyword evidence="3" id="KW-1185">Reference proteome</keyword>
<dbReference type="PANTHER" id="PTHR19920:SF0">
    <property type="entry name" value="CYTOSOLIC IRON-SULFUR PROTEIN ASSEMBLY PROTEIN CIAO1-RELATED"/>
    <property type="match status" value="1"/>
</dbReference>
<dbReference type="PROSITE" id="PS50082">
    <property type="entry name" value="WD_REPEATS_2"/>
    <property type="match status" value="2"/>
</dbReference>
<sequence>MKTESNFAKFKNQVEECREELQQEIESAYGGINVFLDSITLGPQSQILNSPLKSAPQIQLSYPSIPNLQVNFQSINQIKEQTLVQLQYQNTQQQKEKVDVQQNNKPFNYKIIHNTSIKLNVYCCAIAINKDKSIVLAACNYQIKVLEFKQEQLKQTQLLSEHSQTVLTLNFMKKSTHFISGSYDSQIIIWSMNQNCQWICQYKLNKHISWINCLILNNNEDIMISGSNDKTIKFWFKQNEWKCSQTITDHTNDVYGLSLNEQQNRLISCGRDKLILIIEQSSQDSKWNVIQKIYVDTFGYRLCFINDNIFTFQPTYKEQMYIYEMSSTNKQYSKTKAISVKSDSYDCSDYFPQQYIKQKCLLVNKNGSNVNLIRKNH</sequence>
<gene>
    <name evidence="2" type="ORF">PSON_ATCC_30995.1.T1860042</name>
</gene>
<feature type="repeat" description="WD" evidence="1">
    <location>
        <begin position="159"/>
        <end position="193"/>
    </location>
</feature>
<dbReference type="AlphaFoldDB" id="A0A8S1RNR2"/>
<proteinExistence type="predicted"/>
<dbReference type="GO" id="GO:0097361">
    <property type="term" value="C:cytosolic [4Fe-4S] assembly targeting complex"/>
    <property type="evidence" value="ECO:0007669"/>
    <property type="project" value="TreeGrafter"/>
</dbReference>
<dbReference type="Pfam" id="PF00400">
    <property type="entry name" value="WD40"/>
    <property type="match status" value="3"/>
</dbReference>
<keyword evidence="1" id="KW-0853">WD repeat</keyword>
<evidence type="ECO:0000313" key="3">
    <source>
        <dbReference type="Proteomes" id="UP000692954"/>
    </source>
</evidence>
<dbReference type="PANTHER" id="PTHR19920">
    <property type="entry name" value="WD40 PROTEIN CIAO1"/>
    <property type="match status" value="1"/>
</dbReference>
<dbReference type="GO" id="GO:0016226">
    <property type="term" value="P:iron-sulfur cluster assembly"/>
    <property type="evidence" value="ECO:0007669"/>
    <property type="project" value="TreeGrafter"/>
</dbReference>
<comment type="caution">
    <text evidence="2">The sequence shown here is derived from an EMBL/GenBank/DDBJ whole genome shotgun (WGS) entry which is preliminary data.</text>
</comment>